<dbReference type="SUPFAM" id="SSF52218">
    <property type="entry name" value="Flavoproteins"/>
    <property type="match status" value="1"/>
</dbReference>
<dbReference type="Pfam" id="PF12682">
    <property type="entry name" value="Flavodoxin_4"/>
    <property type="match status" value="1"/>
</dbReference>
<dbReference type="eggNOG" id="COG0716">
    <property type="taxonomic scope" value="Bacteria"/>
</dbReference>
<evidence type="ECO:0000313" key="3">
    <source>
        <dbReference type="Proteomes" id="UP000196560"/>
    </source>
</evidence>
<comment type="caution">
    <text evidence="2">The sequence shown here is derived from an EMBL/GenBank/DDBJ whole genome shotgun (WGS) entry which is preliminary data.</text>
</comment>
<dbReference type="AlphaFoldDB" id="A0A1Y3U4T8"/>
<dbReference type="InterPro" id="IPR008254">
    <property type="entry name" value="Flavodoxin/NO_synth"/>
</dbReference>
<reference evidence="3" key="1">
    <citation type="submission" date="2017-04" db="EMBL/GenBank/DDBJ databases">
        <title>Function of individual gut microbiota members based on whole genome sequencing of pure cultures obtained from chicken caecum.</title>
        <authorList>
            <person name="Medvecky M."/>
            <person name="Cejkova D."/>
            <person name="Polansky O."/>
            <person name="Karasova D."/>
            <person name="Kubasova T."/>
            <person name="Cizek A."/>
            <person name="Rychlik I."/>
        </authorList>
    </citation>
    <scope>NUCLEOTIDE SEQUENCE [LARGE SCALE GENOMIC DNA]</scope>
    <source>
        <strain evidence="3">An70</strain>
    </source>
</reference>
<proteinExistence type="predicted"/>
<sequence length="157" mass="17150">MAKTLVAYFSCSGVTRRVAQQIASVTGGDLFEIAPEVPYTRADLDWTNKQSRSTIEMNDPACRPAIAGTVDDMGSYSTVFVGFPIWWYREPSIIDTFLEAYDFSNATIVPFCTSGGSGTGSIDERFRGVCATAAGFRPARLLNGAREAEVKRWVEGL</sequence>
<dbReference type="GO" id="GO:0010181">
    <property type="term" value="F:FMN binding"/>
    <property type="evidence" value="ECO:0007669"/>
    <property type="project" value="InterPro"/>
</dbReference>
<dbReference type="PANTHER" id="PTHR39201:SF1">
    <property type="entry name" value="FLAVODOXIN-LIKE DOMAIN-CONTAINING PROTEIN"/>
    <property type="match status" value="1"/>
</dbReference>
<dbReference type="NCBIfam" id="NF005501">
    <property type="entry name" value="PRK07116.1"/>
    <property type="match status" value="1"/>
</dbReference>
<protein>
    <submittedName>
        <fullName evidence="2">Flavodoxin</fullName>
    </submittedName>
</protein>
<accession>A0A1Y3U4T8</accession>
<dbReference type="STRING" id="1118060.GCA_000311845_00467"/>
<dbReference type="RefSeq" id="WP_022349971.1">
    <property type="nucleotide sequence ID" value="NZ_NFHO01000009.1"/>
</dbReference>
<dbReference type="Proteomes" id="UP000196560">
    <property type="component" value="Unassembled WGS sequence"/>
</dbReference>
<dbReference type="PANTHER" id="PTHR39201">
    <property type="entry name" value="EXPORTED PROTEIN-RELATED"/>
    <property type="match status" value="1"/>
</dbReference>
<dbReference type="Gene3D" id="3.40.50.360">
    <property type="match status" value="1"/>
</dbReference>
<keyword evidence="3" id="KW-1185">Reference proteome</keyword>
<gene>
    <name evidence="2" type="ORF">B5G21_08335</name>
</gene>
<name>A0A1Y3U4T8_9ACTN</name>
<evidence type="ECO:0000259" key="1">
    <source>
        <dbReference type="Pfam" id="PF12682"/>
    </source>
</evidence>
<dbReference type="InterPro" id="IPR029039">
    <property type="entry name" value="Flavoprotein-like_sf"/>
</dbReference>
<organism evidence="2 3">
    <name type="scientific">Enorma massiliensis</name>
    <dbReference type="NCBI Taxonomy" id="1472761"/>
    <lineage>
        <taxon>Bacteria</taxon>
        <taxon>Bacillati</taxon>
        <taxon>Actinomycetota</taxon>
        <taxon>Coriobacteriia</taxon>
        <taxon>Coriobacteriales</taxon>
        <taxon>Coriobacteriaceae</taxon>
        <taxon>Enorma</taxon>
    </lineage>
</organism>
<evidence type="ECO:0000313" key="2">
    <source>
        <dbReference type="EMBL" id="OUN42127.1"/>
    </source>
</evidence>
<feature type="domain" description="Flavodoxin-like" evidence="1">
    <location>
        <begin position="3"/>
        <end position="155"/>
    </location>
</feature>
<dbReference type="EMBL" id="NFHO01000009">
    <property type="protein sequence ID" value="OUN42127.1"/>
    <property type="molecule type" value="Genomic_DNA"/>
</dbReference>